<reference evidence="3" key="1">
    <citation type="submission" date="2011-08" db="EMBL/GenBank/DDBJ databases">
        <authorList>
            <person name="Rombauts S."/>
        </authorList>
    </citation>
    <scope>NUCLEOTIDE SEQUENCE</scope>
    <source>
        <strain evidence="3">London</strain>
    </source>
</reference>
<protein>
    <submittedName>
        <fullName evidence="2">Uncharacterized protein</fullName>
    </submittedName>
</protein>
<keyword evidence="1" id="KW-1133">Transmembrane helix</keyword>
<dbReference type="EMBL" id="CAEY01002034">
    <property type="status" value="NOT_ANNOTATED_CDS"/>
    <property type="molecule type" value="Genomic_DNA"/>
</dbReference>
<dbReference type="AlphaFoldDB" id="T1KEF1"/>
<feature type="transmembrane region" description="Helical" evidence="1">
    <location>
        <begin position="12"/>
        <end position="29"/>
    </location>
</feature>
<reference evidence="2" key="2">
    <citation type="submission" date="2015-06" db="UniProtKB">
        <authorList>
            <consortium name="EnsemblMetazoa"/>
        </authorList>
    </citation>
    <scope>IDENTIFICATION</scope>
</reference>
<keyword evidence="1" id="KW-0472">Membrane</keyword>
<keyword evidence="1" id="KW-0812">Transmembrane</keyword>
<evidence type="ECO:0000313" key="2">
    <source>
        <dbReference type="EnsemblMetazoa" id="tetur09g06360.1"/>
    </source>
</evidence>
<feature type="transmembrane region" description="Helical" evidence="1">
    <location>
        <begin position="98"/>
        <end position="121"/>
    </location>
</feature>
<accession>T1KEF1</accession>
<feature type="transmembrane region" description="Helical" evidence="1">
    <location>
        <begin position="72"/>
        <end position="92"/>
    </location>
</feature>
<evidence type="ECO:0000256" key="1">
    <source>
        <dbReference type="SAM" id="Phobius"/>
    </source>
</evidence>
<keyword evidence="3" id="KW-1185">Reference proteome</keyword>
<dbReference type="HOGENOM" id="CLU_1779802_0_0_1"/>
<organism evidence="2 3">
    <name type="scientific">Tetranychus urticae</name>
    <name type="common">Two-spotted spider mite</name>
    <dbReference type="NCBI Taxonomy" id="32264"/>
    <lineage>
        <taxon>Eukaryota</taxon>
        <taxon>Metazoa</taxon>
        <taxon>Ecdysozoa</taxon>
        <taxon>Arthropoda</taxon>
        <taxon>Chelicerata</taxon>
        <taxon>Arachnida</taxon>
        <taxon>Acari</taxon>
        <taxon>Acariformes</taxon>
        <taxon>Trombidiformes</taxon>
        <taxon>Prostigmata</taxon>
        <taxon>Eleutherengona</taxon>
        <taxon>Raphignathae</taxon>
        <taxon>Tetranychoidea</taxon>
        <taxon>Tetranychidae</taxon>
        <taxon>Tetranychus</taxon>
    </lineage>
</organism>
<name>T1KEF1_TETUR</name>
<dbReference type="Proteomes" id="UP000015104">
    <property type="component" value="Unassembled WGS sequence"/>
</dbReference>
<dbReference type="EnsemblMetazoa" id="tetur09g06360.1">
    <property type="protein sequence ID" value="tetur09g06360.1"/>
    <property type="gene ID" value="tetur09g06360"/>
</dbReference>
<sequence>MGIKVCLKVNLMFALIISLFSKIALLSVINGNINDFILVKIIIHCALVYSIGQENLLLTVFLFVLDITLYALYVVFEFIFVIAMLLSSALFGPDSQQAIIGIIVCLTIASIDLMILVMVGISTEQMKHRTNDSSESSLTTQQPDYV</sequence>
<evidence type="ECO:0000313" key="3">
    <source>
        <dbReference type="Proteomes" id="UP000015104"/>
    </source>
</evidence>
<feature type="transmembrane region" description="Helical" evidence="1">
    <location>
        <begin position="41"/>
        <end position="65"/>
    </location>
</feature>
<proteinExistence type="predicted"/>